<accession>A0AAQ3S2B1</accession>
<dbReference type="EMBL" id="CP144697">
    <property type="protein sequence ID" value="WVZ13878.1"/>
    <property type="molecule type" value="Genomic_DNA"/>
</dbReference>
<dbReference type="Gene3D" id="3.40.462.20">
    <property type="match status" value="1"/>
</dbReference>
<sequence>MDRRRAEVREEKRCVRMDLSREWLDEDVWNPYGGVMDEISASATPFPHRKGNLFLVQYFVFWNEDGAETYDSNMKFSKLLYEFMTPFVLKTTPPIAVQGLAFLSLSSCTPLFCTLISAQKPLRNPIKNRRRGREGSFLLATNQNRGKKNKNCQRASALLPSRLCETTP</sequence>
<protein>
    <submittedName>
        <fullName evidence="1">Uncharacterized protein</fullName>
    </submittedName>
</protein>
<dbReference type="Proteomes" id="UP001374535">
    <property type="component" value="Chromosome 4"/>
</dbReference>
<gene>
    <name evidence="1" type="ORF">V8G54_011444</name>
</gene>
<dbReference type="PANTHER" id="PTHR32448">
    <property type="entry name" value="OS08G0158400 PROTEIN"/>
    <property type="match status" value="1"/>
</dbReference>
<keyword evidence="2" id="KW-1185">Reference proteome</keyword>
<proteinExistence type="predicted"/>
<organism evidence="1 2">
    <name type="scientific">Vigna mungo</name>
    <name type="common">Black gram</name>
    <name type="synonym">Phaseolus mungo</name>
    <dbReference type="NCBI Taxonomy" id="3915"/>
    <lineage>
        <taxon>Eukaryota</taxon>
        <taxon>Viridiplantae</taxon>
        <taxon>Streptophyta</taxon>
        <taxon>Embryophyta</taxon>
        <taxon>Tracheophyta</taxon>
        <taxon>Spermatophyta</taxon>
        <taxon>Magnoliopsida</taxon>
        <taxon>eudicotyledons</taxon>
        <taxon>Gunneridae</taxon>
        <taxon>Pentapetalae</taxon>
        <taxon>rosids</taxon>
        <taxon>fabids</taxon>
        <taxon>Fabales</taxon>
        <taxon>Fabaceae</taxon>
        <taxon>Papilionoideae</taxon>
        <taxon>50 kb inversion clade</taxon>
        <taxon>NPAAA clade</taxon>
        <taxon>indigoferoid/millettioid clade</taxon>
        <taxon>Phaseoleae</taxon>
        <taxon>Vigna</taxon>
    </lineage>
</organism>
<name>A0AAQ3S2B1_VIGMU</name>
<evidence type="ECO:0000313" key="2">
    <source>
        <dbReference type="Proteomes" id="UP001374535"/>
    </source>
</evidence>
<dbReference type="AlphaFoldDB" id="A0AAQ3S2B1"/>
<reference evidence="1 2" key="1">
    <citation type="journal article" date="2023" name="Life. Sci Alliance">
        <title>Evolutionary insights into 3D genome organization and epigenetic landscape of Vigna mungo.</title>
        <authorList>
            <person name="Junaid A."/>
            <person name="Singh B."/>
            <person name="Bhatia S."/>
        </authorList>
    </citation>
    <scope>NUCLEOTIDE SEQUENCE [LARGE SCALE GENOMIC DNA]</scope>
    <source>
        <strain evidence="1">Urdbean</strain>
    </source>
</reference>
<evidence type="ECO:0000313" key="1">
    <source>
        <dbReference type="EMBL" id="WVZ13878.1"/>
    </source>
</evidence>